<accession>A0A1X2H7E9</accession>
<evidence type="ECO:0000256" key="3">
    <source>
        <dbReference type="ARBA" id="ARBA00008105"/>
    </source>
</evidence>
<evidence type="ECO:0000256" key="5">
    <source>
        <dbReference type="ARBA" id="ARBA00023242"/>
    </source>
</evidence>
<name>A0A1X2H7E9_SYNRA</name>
<dbReference type="GO" id="GO:0032040">
    <property type="term" value="C:small-subunit processome"/>
    <property type="evidence" value="ECO:0007669"/>
    <property type="project" value="UniProtKB-UniRule"/>
</dbReference>
<comment type="similarity">
    <text evidence="3 6">Belongs to the UTP11 family.</text>
</comment>
<feature type="region of interest" description="Disordered" evidence="7">
    <location>
        <begin position="1"/>
        <end position="22"/>
    </location>
</feature>
<comment type="subcellular location">
    <subcellularLocation>
        <location evidence="2 6">Nucleus</location>
        <location evidence="2 6">Nucleolus</location>
    </subcellularLocation>
</comment>
<dbReference type="STRING" id="13706.A0A1X2H7E9"/>
<dbReference type="FunCoup" id="A0A1X2H7E9">
    <property type="interactions" value="447"/>
</dbReference>
<keyword evidence="5 6" id="KW-0539">Nucleus</keyword>
<dbReference type="EMBL" id="MCGN01000007">
    <property type="protein sequence ID" value="ORY94487.1"/>
    <property type="molecule type" value="Genomic_DNA"/>
</dbReference>
<dbReference type="InterPro" id="IPR007144">
    <property type="entry name" value="SSU_processome_Utp11"/>
</dbReference>
<keyword evidence="4 6" id="KW-0698">rRNA processing</keyword>
<comment type="subunit">
    <text evidence="6">Component of the ribosomal small subunit (SSU) processome.</text>
</comment>
<evidence type="ECO:0000313" key="9">
    <source>
        <dbReference type="Proteomes" id="UP000242180"/>
    </source>
</evidence>
<comment type="function">
    <text evidence="1 6">Involved in nucleolar processing of pre-18S ribosomal RNA.</text>
</comment>
<proteinExistence type="inferred from homology"/>
<evidence type="ECO:0000256" key="7">
    <source>
        <dbReference type="SAM" id="MobiDB-lite"/>
    </source>
</evidence>
<dbReference type="OrthoDB" id="29058at2759"/>
<dbReference type="PANTHER" id="PTHR12838">
    <property type="entry name" value="U3 SMALL NUCLEOLAR RNA-ASSOCIATED PROTEIN 11"/>
    <property type="match status" value="1"/>
</dbReference>
<dbReference type="GO" id="GO:0000472">
    <property type="term" value="P:endonucleolytic cleavage to generate mature 5'-end of SSU-rRNA from (SSU-rRNA, 5.8S rRNA, LSU-rRNA)"/>
    <property type="evidence" value="ECO:0007669"/>
    <property type="project" value="EnsemblFungi"/>
</dbReference>
<gene>
    <name evidence="8" type="ORF">BCR43DRAFT_476232</name>
</gene>
<evidence type="ECO:0000256" key="6">
    <source>
        <dbReference type="PIRNR" id="PIRNR015952"/>
    </source>
</evidence>
<dbReference type="Proteomes" id="UP000242180">
    <property type="component" value="Unassembled WGS sequence"/>
</dbReference>
<evidence type="ECO:0000256" key="2">
    <source>
        <dbReference type="ARBA" id="ARBA00004604"/>
    </source>
</evidence>
<dbReference type="PIRSF" id="PIRSF015952">
    <property type="entry name" value="U3snoRNP11"/>
    <property type="match status" value="1"/>
</dbReference>
<keyword evidence="9" id="KW-1185">Reference proteome</keyword>
<protein>
    <recommendedName>
        <fullName evidence="6">U3 small nucleolar RNA-associated protein 11</fullName>
        <shortName evidence="6">U3 snoRNA-associated protein 11</shortName>
    </recommendedName>
</protein>
<dbReference type="Pfam" id="PF03998">
    <property type="entry name" value="Utp11"/>
    <property type="match status" value="1"/>
</dbReference>
<dbReference type="InParanoid" id="A0A1X2H7E9"/>
<evidence type="ECO:0000256" key="1">
    <source>
        <dbReference type="ARBA" id="ARBA00004099"/>
    </source>
</evidence>
<organism evidence="8 9">
    <name type="scientific">Syncephalastrum racemosum</name>
    <name type="common">Filamentous fungus</name>
    <dbReference type="NCBI Taxonomy" id="13706"/>
    <lineage>
        <taxon>Eukaryota</taxon>
        <taxon>Fungi</taxon>
        <taxon>Fungi incertae sedis</taxon>
        <taxon>Mucoromycota</taxon>
        <taxon>Mucoromycotina</taxon>
        <taxon>Mucoromycetes</taxon>
        <taxon>Mucorales</taxon>
        <taxon>Syncephalastraceae</taxon>
        <taxon>Syncephalastrum</taxon>
    </lineage>
</organism>
<reference evidence="8 9" key="1">
    <citation type="submission" date="2016-07" db="EMBL/GenBank/DDBJ databases">
        <title>Pervasive Adenine N6-methylation of Active Genes in Fungi.</title>
        <authorList>
            <consortium name="DOE Joint Genome Institute"/>
            <person name="Mondo S.J."/>
            <person name="Dannebaum R.O."/>
            <person name="Kuo R.C."/>
            <person name="Labutti K."/>
            <person name="Haridas S."/>
            <person name="Kuo A."/>
            <person name="Salamov A."/>
            <person name="Ahrendt S.R."/>
            <person name="Lipzen A."/>
            <person name="Sullivan W."/>
            <person name="Andreopoulos W.B."/>
            <person name="Clum A."/>
            <person name="Lindquist E."/>
            <person name="Daum C."/>
            <person name="Ramamoorthy G.K."/>
            <person name="Gryganskyi A."/>
            <person name="Culley D."/>
            <person name="Magnuson J.K."/>
            <person name="James T.Y."/>
            <person name="O'Malley M.A."/>
            <person name="Stajich J.E."/>
            <person name="Spatafora J.W."/>
            <person name="Visel A."/>
            <person name="Grigoriev I.V."/>
        </authorList>
    </citation>
    <scope>NUCLEOTIDE SEQUENCE [LARGE SCALE GENOMIC DNA]</scope>
    <source>
        <strain evidence="8 9">NRRL 2496</strain>
    </source>
</reference>
<dbReference type="GO" id="GO:0000447">
    <property type="term" value="P:endonucleolytic cleavage in ITS1 to separate SSU-rRNA from 5.8S rRNA and LSU-rRNA from tricistronic rRNA transcript (SSU-rRNA, 5.8S rRNA, LSU-rRNA)"/>
    <property type="evidence" value="ECO:0007669"/>
    <property type="project" value="EnsemblFungi"/>
</dbReference>
<evidence type="ECO:0000313" key="8">
    <source>
        <dbReference type="EMBL" id="ORY94487.1"/>
    </source>
</evidence>
<dbReference type="OMA" id="VYKWRVE"/>
<dbReference type="AlphaFoldDB" id="A0A1X2H7E9"/>
<sequence length="270" mass="32124">MSSLRNAVQRRNHKERGQLASRQKLGLLEKKKDYLLRAKDFHRKEKTIKGLREKALARNPDEFYFKMINTKTKGGVHIQQRNEELPPEMVALMKSQDKSYIKYHRDLSKKKIAKLQESMHFLDEAIAAEDDDMLEVYDDDDQEEQDTKPRKSNHIVFVDDEKSAKTFDPVKHLETAPELVNRKFNRPRLETLRKTQIDFQKNKDALKAMRREREKKARELDSRLQRDQHLARVERELEIQKALRGKGRREKVGEDQYGLAKYKWAAQRKK</sequence>
<comment type="caution">
    <text evidence="8">The sequence shown here is derived from an EMBL/GenBank/DDBJ whole genome shotgun (WGS) entry which is preliminary data.</text>
</comment>
<dbReference type="GO" id="GO:0000480">
    <property type="term" value="P:endonucleolytic cleavage in 5'-ETS of tricistronic rRNA transcript (SSU-rRNA, 5.8S rRNA, LSU-rRNA)"/>
    <property type="evidence" value="ECO:0007669"/>
    <property type="project" value="EnsemblFungi"/>
</dbReference>
<dbReference type="GO" id="GO:0006412">
    <property type="term" value="P:translation"/>
    <property type="evidence" value="ECO:0007669"/>
    <property type="project" value="EnsemblFungi"/>
</dbReference>
<evidence type="ECO:0000256" key="4">
    <source>
        <dbReference type="ARBA" id="ARBA00022552"/>
    </source>
</evidence>
<dbReference type="PANTHER" id="PTHR12838:SF0">
    <property type="entry name" value="U3 SMALL NUCLEOLAR RNA-ASSOCIATED PROTEIN 11-RELATED"/>
    <property type="match status" value="1"/>
</dbReference>